<proteinExistence type="predicted"/>
<keyword evidence="1" id="KW-0472">Membrane</keyword>
<keyword evidence="1" id="KW-0812">Transmembrane</keyword>
<reference evidence="2 3" key="1">
    <citation type="submission" date="2014-05" db="EMBL/GenBank/DDBJ databases">
        <title>Whole genome shotgun sequence of Rhizobium rhizogenes NBRC 13257.</title>
        <authorList>
            <person name="Katano-Makiyama Y."/>
            <person name="Hosoyama A."/>
            <person name="Hashimoto M."/>
            <person name="Hosoyama Y."/>
            <person name="Noguchi M."/>
            <person name="Tsuchikane K."/>
            <person name="Kimura A."/>
            <person name="Ohji S."/>
            <person name="Ichikawa N."/>
            <person name="Yamazoe A."/>
            <person name="Fujita N."/>
        </authorList>
    </citation>
    <scope>NUCLEOTIDE SEQUENCE [LARGE SCALE GENOMIC DNA]</scope>
    <source>
        <strain evidence="2 3">NBRC 13257</strain>
    </source>
</reference>
<dbReference type="Pfam" id="PF14345">
    <property type="entry name" value="GDYXXLXY"/>
    <property type="match status" value="1"/>
</dbReference>
<evidence type="ECO:0000313" key="3">
    <source>
        <dbReference type="Proteomes" id="UP000026941"/>
    </source>
</evidence>
<dbReference type="AlphaFoldDB" id="A0AA87QER1"/>
<keyword evidence="1" id="KW-1133">Transmembrane helix</keyword>
<gene>
    <name evidence="2" type="ORF">RRH01S_30_00140</name>
</gene>
<sequence>MTLIADTKAAGGNFARRMWIAAIIVAALQTAVLGYMVGERAWGLRGGVEVLLKTAPVDPRDLLRGDYVTLNYDISRVPISTLVDGPPKKGLNAPILSVRLKKQDDGYWGIVESSFGALDPKPDTVVLKSLPFVGYVFDGEPTDPSQAMIGVTYGIERYYVPEGQGRDIESARNEHRVAIAARVSSDGVAHIRSLLLDGKPLYEEPLY</sequence>
<dbReference type="EMBL" id="BAYX01000030">
    <property type="protein sequence ID" value="GAJ97041.1"/>
    <property type="molecule type" value="Genomic_DNA"/>
</dbReference>
<evidence type="ECO:0000256" key="1">
    <source>
        <dbReference type="SAM" id="Phobius"/>
    </source>
</evidence>
<dbReference type="Proteomes" id="UP000026941">
    <property type="component" value="Unassembled WGS sequence"/>
</dbReference>
<evidence type="ECO:0008006" key="4">
    <source>
        <dbReference type="Google" id="ProtNLM"/>
    </source>
</evidence>
<feature type="transmembrane region" description="Helical" evidence="1">
    <location>
        <begin position="18"/>
        <end position="37"/>
    </location>
</feature>
<dbReference type="InterPro" id="IPR025833">
    <property type="entry name" value="GDYXXLXY"/>
</dbReference>
<name>A0AA87QER1_RHIRH</name>
<comment type="caution">
    <text evidence="2">The sequence shown here is derived from an EMBL/GenBank/DDBJ whole genome shotgun (WGS) entry which is preliminary data.</text>
</comment>
<protein>
    <recommendedName>
        <fullName evidence="4">Membrane-anchored protein</fullName>
    </recommendedName>
</protein>
<accession>A0AA87QER1</accession>
<dbReference type="RefSeq" id="WP_012651320.1">
    <property type="nucleotide sequence ID" value="NZ_BAYX01000030.1"/>
</dbReference>
<evidence type="ECO:0000313" key="2">
    <source>
        <dbReference type="EMBL" id="GAJ97041.1"/>
    </source>
</evidence>
<organism evidence="2 3">
    <name type="scientific">Rhizobium rhizogenes NBRC 13257</name>
    <dbReference type="NCBI Taxonomy" id="1220581"/>
    <lineage>
        <taxon>Bacteria</taxon>
        <taxon>Pseudomonadati</taxon>
        <taxon>Pseudomonadota</taxon>
        <taxon>Alphaproteobacteria</taxon>
        <taxon>Hyphomicrobiales</taxon>
        <taxon>Rhizobiaceae</taxon>
        <taxon>Rhizobium/Agrobacterium group</taxon>
        <taxon>Rhizobium</taxon>
    </lineage>
</organism>